<gene>
    <name evidence="3" type="ORF">CR513_46273</name>
</gene>
<feature type="non-terminal residue" evidence="3">
    <location>
        <position position="1"/>
    </location>
</feature>
<sequence length="385" mass="44287">MYINGGNYRLSCKLFPGTLRGVAMQWMATLPPRSIQTFKDLASSFVSQFATNKVKKLEVADLFDIRQIEGGSLKSYLAPFNNATVRVEDPDQKFFVKAFQKGLRVGPFSDALALRKPVNMEEIRAQAKKHVEMEEDQFERWKSERGPNHRHLAKAKEDKCPMLNRTNEHTQNFTPLTEKRTQILREICHTTLLEFPQGTKGKVMGNDKDGWCNFHQTFGHITEDCWVLKMQIEKLVQAGHLNRYIRRSSNEQCKSRGSSRGRSANTKNPPHRGTIATISRGKMTTFLPNHKQEVRRTEEERRVERVQVVLTRANMTPLGRKEPTPTITFDDRDLKRGTFGRDESMVISVMATEYKIEHVLIDQGSSANILYWSTVQKMQLSIGWL</sequence>
<organism evidence="3 4">
    <name type="scientific">Mucuna pruriens</name>
    <name type="common">Velvet bean</name>
    <name type="synonym">Dolichos pruriens</name>
    <dbReference type="NCBI Taxonomy" id="157652"/>
    <lineage>
        <taxon>Eukaryota</taxon>
        <taxon>Viridiplantae</taxon>
        <taxon>Streptophyta</taxon>
        <taxon>Embryophyta</taxon>
        <taxon>Tracheophyta</taxon>
        <taxon>Spermatophyta</taxon>
        <taxon>Magnoliopsida</taxon>
        <taxon>eudicotyledons</taxon>
        <taxon>Gunneridae</taxon>
        <taxon>Pentapetalae</taxon>
        <taxon>rosids</taxon>
        <taxon>fabids</taxon>
        <taxon>Fabales</taxon>
        <taxon>Fabaceae</taxon>
        <taxon>Papilionoideae</taxon>
        <taxon>50 kb inversion clade</taxon>
        <taxon>NPAAA clade</taxon>
        <taxon>indigoferoid/millettioid clade</taxon>
        <taxon>Phaseoleae</taxon>
        <taxon>Mucuna</taxon>
    </lineage>
</organism>
<dbReference type="InterPro" id="IPR005162">
    <property type="entry name" value="Retrotrans_gag_dom"/>
</dbReference>
<feature type="compositionally biased region" description="Polar residues" evidence="1">
    <location>
        <begin position="250"/>
        <end position="268"/>
    </location>
</feature>
<dbReference type="PANTHER" id="PTHR33223">
    <property type="entry name" value="CCHC-TYPE DOMAIN-CONTAINING PROTEIN"/>
    <property type="match status" value="1"/>
</dbReference>
<reference evidence="3" key="1">
    <citation type="submission" date="2018-05" db="EMBL/GenBank/DDBJ databases">
        <title>Draft genome of Mucuna pruriens seed.</title>
        <authorList>
            <person name="Nnadi N.E."/>
            <person name="Vos R."/>
            <person name="Hasami M.H."/>
            <person name="Devisetty U.K."/>
            <person name="Aguiy J.C."/>
        </authorList>
    </citation>
    <scope>NUCLEOTIDE SEQUENCE [LARGE SCALE GENOMIC DNA]</scope>
    <source>
        <strain evidence="3">JCA_2017</strain>
    </source>
</reference>
<comment type="caution">
    <text evidence="3">The sequence shown here is derived from an EMBL/GenBank/DDBJ whole genome shotgun (WGS) entry which is preliminary data.</text>
</comment>
<accession>A0A371F6V0</accession>
<feature type="domain" description="Retrotransposon gag" evidence="2">
    <location>
        <begin position="13"/>
        <end position="104"/>
    </location>
</feature>
<evidence type="ECO:0000259" key="2">
    <source>
        <dbReference type="Pfam" id="PF03732"/>
    </source>
</evidence>
<dbReference type="PANTHER" id="PTHR33223:SF10">
    <property type="entry name" value="AMINOTRANSFERASE-LIKE PLANT MOBILE DOMAIN-CONTAINING PROTEIN"/>
    <property type="match status" value="1"/>
</dbReference>
<dbReference type="Pfam" id="PF03732">
    <property type="entry name" value="Retrotrans_gag"/>
    <property type="match status" value="1"/>
</dbReference>
<protein>
    <recommendedName>
        <fullName evidence="2">Retrotransposon gag domain-containing protein</fullName>
    </recommendedName>
</protein>
<evidence type="ECO:0000313" key="3">
    <source>
        <dbReference type="EMBL" id="RDX74024.1"/>
    </source>
</evidence>
<dbReference type="Proteomes" id="UP000257109">
    <property type="component" value="Unassembled WGS sequence"/>
</dbReference>
<name>A0A371F6V0_MUCPR</name>
<feature type="region of interest" description="Disordered" evidence="1">
    <location>
        <begin position="247"/>
        <end position="273"/>
    </location>
</feature>
<dbReference type="EMBL" id="QJKJ01010320">
    <property type="protein sequence ID" value="RDX74024.1"/>
    <property type="molecule type" value="Genomic_DNA"/>
</dbReference>
<evidence type="ECO:0000256" key="1">
    <source>
        <dbReference type="SAM" id="MobiDB-lite"/>
    </source>
</evidence>
<dbReference type="AlphaFoldDB" id="A0A371F6V0"/>
<dbReference type="OrthoDB" id="1751727at2759"/>
<keyword evidence="4" id="KW-1185">Reference proteome</keyword>
<evidence type="ECO:0000313" key="4">
    <source>
        <dbReference type="Proteomes" id="UP000257109"/>
    </source>
</evidence>
<proteinExistence type="predicted"/>